<dbReference type="EMBL" id="QWDC01000003">
    <property type="protein sequence ID" value="RFZ91041.1"/>
    <property type="molecule type" value="Genomic_DNA"/>
</dbReference>
<evidence type="ECO:0000313" key="1">
    <source>
        <dbReference type="EMBL" id="RFZ91041.1"/>
    </source>
</evidence>
<sequence>MKFPITVVFKRKLNIIVDRENVSKILSYIRDEIIKRKADNVIMGDMHVSYKDTIAPSRGSLFGDYLGDFSFCHETDQWYLSMN</sequence>
<accession>A0A372NQ29</accession>
<dbReference type="Proteomes" id="UP000264217">
    <property type="component" value="Unassembled WGS sequence"/>
</dbReference>
<protein>
    <submittedName>
        <fullName evidence="1">Uncharacterized protein</fullName>
    </submittedName>
</protein>
<keyword evidence="2" id="KW-1185">Reference proteome</keyword>
<proteinExistence type="predicted"/>
<dbReference type="AlphaFoldDB" id="A0A372NQ29"/>
<name>A0A372NQ29_9SPHI</name>
<organism evidence="1 2">
    <name type="scientific">Mucilaginibacter conchicola</name>
    <dbReference type="NCBI Taxonomy" id="2303333"/>
    <lineage>
        <taxon>Bacteria</taxon>
        <taxon>Pseudomonadati</taxon>
        <taxon>Bacteroidota</taxon>
        <taxon>Sphingobacteriia</taxon>
        <taxon>Sphingobacteriales</taxon>
        <taxon>Sphingobacteriaceae</taxon>
        <taxon>Mucilaginibacter</taxon>
    </lineage>
</organism>
<evidence type="ECO:0000313" key="2">
    <source>
        <dbReference type="Proteomes" id="UP000264217"/>
    </source>
</evidence>
<comment type="caution">
    <text evidence="1">The sequence shown here is derived from an EMBL/GenBank/DDBJ whole genome shotgun (WGS) entry which is preliminary data.</text>
</comment>
<reference evidence="1 2" key="1">
    <citation type="submission" date="2018-08" db="EMBL/GenBank/DDBJ databases">
        <title>Mucilaginibacter sp. MYSH2.</title>
        <authorList>
            <person name="Seo T."/>
        </authorList>
    </citation>
    <scope>NUCLEOTIDE SEQUENCE [LARGE SCALE GENOMIC DNA]</scope>
    <source>
        <strain evidence="1 2">MYSH2</strain>
    </source>
</reference>
<gene>
    <name evidence="1" type="ORF">D0C36_19045</name>
</gene>